<proteinExistence type="predicted"/>
<dbReference type="Proteomes" id="UP000621799">
    <property type="component" value="Unassembled WGS sequence"/>
</dbReference>
<evidence type="ECO:0000313" key="3">
    <source>
        <dbReference type="Proteomes" id="UP000621799"/>
    </source>
</evidence>
<dbReference type="InterPro" id="IPR019545">
    <property type="entry name" value="DM13_domain"/>
</dbReference>
<organism evidence="2 3">
    <name type="scientific">Zarconia navalis LEGE 11467</name>
    <dbReference type="NCBI Taxonomy" id="1828826"/>
    <lineage>
        <taxon>Bacteria</taxon>
        <taxon>Bacillati</taxon>
        <taxon>Cyanobacteriota</taxon>
        <taxon>Cyanophyceae</taxon>
        <taxon>Oscillatoriophycideae</taxon>
        <taxon>Oscillatoriales</taxon>
        <taxon>Oscillatoriales incertae sedis</taxon>
        <taxon>Zarconia</taxon>
        <taxon>Zarconia navalis</taxon>
    </lineage>
</organism>
<protein>
    <submittedName>
        <fullName evidence="2">DM13 domain-containing protein</fullName>
    </submittedName>
</protein>
<dbReference type="RefSeq" id="WP_264321773.1">
    <property type="nucleotide sequence ID" value="NZ_JADEXN010000213.1"/>
</dbReference>
<accession>A0A928VWS7</accession>
<evidence type="ECO:0000313" key="2">
    <source>
        <dbReference type="EMBL" id="MBE9041571.1"/>
    </source>
</evidence>
<keyword evidence="3" id="KW-1185">Reference proteome</keyword>
<feature type="domain" description="DM13" evidence="1">
    <location>
        <begin position="50"/>
        <end position="155"/>
    </location>
</feature>
<dbReference type="Pfam" id="PF10517">
    <property type="entry name" value="DM13"/>
    <property type="match status" value="1"/>
</dbReference>
<dbReference type="EMBL" id="JADEXN010000213">
    <property type="protein sequence ID" value="MBE9041571.1"/>
    <property type="molecule type" value="Genomic_DNA"/>
</dbReference>
<comment type="caution">
    <text evidence="2">The sequence shown here is derived from an EMBL/GenBank/DDBJ whole genome shotgun (WGS) entry which is preliminary data.</text>
</comment>
<name>A0A928VWS7_9CYAN</name>
<evidence type="ECO:0000259" key="1">
    <source>
        <dbReference type="PROSITE" id="PS51549"/>
    </source>
</evidence>
<sequence>MKFNQVVSLGITSVVLFGSLGVSAIAPSPLQAKPLTSSVQLKNQTTLAAGAFVTVEPGHPTSGAATIIEKDGKRYLELSQGFDTGSGPDVQVILYRDGVVPLNVSEQDYVTLAPLESFNGGQRYEIPANIDLEDFDAVAIWCRQFNVTFGYAAFR</sequence>
<dbReference type="AlphaFoldDB" id="A0A928VWS7"/>
<dbReference type="PROSITE" id="PS51549">
    <property type="entry name" value="DM13"/>
    <property type="match status" value="1"/>
</dbReference>
<reference evidence="2" key="1">
    <citation type="submission" date="2020-10" db="EMBL/GenBank/DDBJ databases">
        <authorList>
            <person name="Castelo-Branco R."/>
            <person name="Eusebio N."/>
            <person name="Adriana R."/>
            <person name="Vieira A."/>
            <person name="Brugerolle De Fraissinette N."/>
            <person name="Rezende De Castro R."/>
            <person name="Schneider M.P."/>
            <person name="Vasconcelos V."/>
            <person name="Leao P.N."/>
        </authorList>
    </citation>
    <scope>NUCLEOTIDE SEQUENCE</scope>
    <source>
        <strain evidence="2">LEGE 11467</strain>
    </source>
</reference>
<gene>
    <name evidence="2" type="ORF">IQ235_12350</name>
</gene>